<accession>A0ABV4WPM9</accession>
<organism evidence="1 2">
    <name type="scientific">Floridaenema evergladense BLCC-F167</name>
    <dbReference type="NCBI Taxonomy" id="3153639"/>
    <lineage>
        <taxon>Bacteria</taxon>
        <taxon>Bacillati</taxon>
        <taxon>Cyanobacteriota</taxon>
        <taxon>Cyanophyceae</taxon>
        <taxon>Oscillatoriophycideae</taxon>
        <taxon>Aerosakkonematales</taxon>
        <taxon>Aerosakkonemataceae</taxon>
        <taxon>Floridanema</taxon>
        <taxon>Floridanema evergladense</taxon>
    </lineage>
</organism>
<keyword evidence="2" id="KW-1185">Reference proteome</keyword>
<reference evidence="1 2" key="1">
    <citation type="submission" date="2024-09" db="EMBL/GenBank/DDBJ databases">
        <title>Floridaenema gen nov. (Aerosakkonemataceae, Aerosakkonematales ord. nov., Cyanobacteria) from benthic tropical and subtropical fresh waters, with the description of four new species.</title>
        <authorList>
            <person name="Moretto J.A."/>
            <person name="Berthold D.E."/>
            <person name="Lefler F.W."/>
            <person name="Huang I.-S."/>
            <person name="Laughinghouse H. IV."/>
        </authorList>
    </citation>
    <scope>NUCLEOTIDE SEQUENCE [LARGE SCALE GENOMIC DNA]</scope>
    <source>
        <strain evidence="1 2">BLCC-F167</strain>
    </source>
</reference>
<evidence type="ECO:0000313" key="1">
    <source>
        <dbReference type="EMBL" id="MFB2837034.1"/>
    </source>
</evidence>
<protein>
    <recommendedName>
        <fullName evidence="3">SPOR domain-containing protein</fullName>
    </recommendedName>
</protein>
<name>A0ABV4WPM9_9CYAN</name>
<evidence type="ECO:0000313" key="2">
    <source>
        <dbReference type="Proteomes" id="UP001576780"/>
    </source>
</evidence>
<sequence length="348" mass="39789">MKENQRGKFWSFGKLKWSNFSALLSVLALLMGGFWAVVNEGKAEARHKTRPFEECCVVAQTFPPGFEDEAPFPDNYRFGDRTYEVLVPTYSPDLLNFVQTRIDGRAQVTNRRGRRVITLGNYNLDGARQRVRRLTQAGITAELVATNRFSGSSVSPWENSRYVVYVSVRRRSELEDALWRIQAVVPQAYVWQYQGRNVILVGQFNDQSEALEVRNELRRQGIWAQFSRNSVRPGIPPVSNNETNFIIVENPRVSRVVVRENQVQRKSNFNTSNSYSVVIPARPEELAAIEAQVKQMAIDLGVENEILIQYDDNLPQLIVGPFPQLAAAQEWQSYLQEYGVANSRVINR</sequence>
<evidence type="ECO:0008006" key="3">
    <source>
        <dbReference type="Google" id="ProtNLM"/>
    </source>
</evidence>
<comment type="caution">
    <text evidence="1">The sequence shown here is derived from an EMBL/GenBank/DDBJ whole genome shotgun (WGS) entry which is preliminary data.</text>
</comment>
<dbReference type="EMBL" id="JBHFNT010000194">
    <property type="protein sequence ID" value="MFB2837034.1"/>
    <property type="molecule type" value="Genomic_DNA"/>
</dbReference>
<dbReference type="SUPFAM" id="SSF110997">
    <property type="entry name" value="Sporulation related repeat"/>
    <property type="match status" value="1"/>
</dbReference>
<dbReference type="RefSeq" id="WP_413279395.1">
    <property type="nucleotide sequence ID" value="NZ_JBHFNT010000194.1"/>
</dbReference>
<gene>
    <name evidence="1" type="ORF">ACE1CA_21120</name>
</gene>
<proteinExistence type="predicted"/>
<dbReference type="InterPro" id="IPR036680">
    <property type="entry name" value="SPOR-like_sf"/>
</dbReference>
<dbReference type="Proteomes" id="UP001576780">
    <property type="component" value="Unassembled WGS sequence"/>
</dbReference>